<reference evidence="4 5" key="1">
    <citation type="submission" date="2016-04" db="EMBL/GenBank/DDBJ databases">
        <authorList>
            <person name="Evans L.H."/>
            <person name="Alamgir A."/>
            <person name="Owens N."/>
            <person name="Weber N.D."/>
            <person name="Virtaneva K."/>
            <person name="Barbian K."/>
            <person name="Babar A."/>
            <person name="Rosenke K."/>
        </authorList>
    </citation>
    <scope>NUCLEOTIDE SEQUENCE [LARGE SCALE GENOMIC DNA]</scope>
    <source>
        <strain evidence="4 5">LMa1</strain>
    </source>
</reference>
<evidence type="ECO:0000256" key="1">
    <source>
        <dbReference type="ARBA" id="ARBA00001933"/>
    </source>
</evidence>
<dbReference type="NCBIfam" id="NF006058">
    <property type="entry name" value="PRK08206.1"/>
    <property type="match status" value="1"/>
</dbReference>
<proteinExistence type="predicted"/>
<accession>A0A1B7LIU5</accession>
<dbReference type="GO" id="GO:0008838">
    <property type="term" value="F:diaminopropionate ammonia-lyase activity"/>
    <property type="evidence" value="ECO:0007669"/>
    <property type="project" value="InterPro"/>
</dbReference>
<dbReference type="AlphaFoldDB" id="A0A1B7LIU5"/>
<dbReference type="Proteomes" id="UP000078532">
    <property type="component" value="Unassembled WGS sequence"/>
</dbReference>
<dbReference type="InterPro" id="IPR010081">
    <property type="entry name" value="DiNH2opropionate_NH3_lyase"/>
</dbReference>
<feature type="domain" description="Tryptophan synthase beta chain-like PALP" evidence="3">
    <location>
        <begin position="41"/>
        <end position="360"/>
    </location>
</feature>
<dbReference type="Gene3D" id="3.40.50.1100">
    <property type="match status" value="2"/>
</dbReference>
<dbReference type="STRING" id="1838280.A6M21_03435"/>
<keyword evidence="5" id="KW-1185">Reference proteome</keyword>
<comment type="cofactor">
    <cofactor evidence="1">
        <name>pyridoxal 5'-phosphate</name>
        <dbReference type="ChEBI" id="CHEBI:597326"/>
    </cofactor>
</comment>
<dbReference type="NCBIfam" id="TIGR03528">
    <property type="entry name" value="2_3_DAP_am_ly"/>
    <property type="match status" value="1"/>
</dbReference>
<organism evidence="4 5">
    <name type="scientific">Desulfotomaculum copahuensis</name>
    <dbReference type="NCBI Taxonomy" id="1838280"/>
    <lineage>
        <taxon>Bacteria</taxon>
        <taxon>Bacillati</taxon>
        <taxon>Bacillota</taxon>
        <taxon>Clostridia</taxon>
        <taxon>Eubacteriales</taxon>
        <taxon>Desulfotomaculaceae</taxon>
        <taxon>Desulfotomaculum</taxon>
    </lineage>
</organism>
<dbReference type="PANTHER" id="PTHR42937:SF1">
    <property type="entry name" value="DIAMINOPROPIONATE AMMONIA-LYASE"/>
    <property type="match status" value="1"/>
</dbReference>
<protein>
    <submittedName>
        <fullName evidence="4">Diaminopropionate ammonia-lyase</fullName>
    </submittedName>
</protein>
<dbReference type="NCBIfam" id="TIGR01747">
    <property type="entry name" value="diampropi_NH3ly"/>
    <property type="match status" value="1"/>
</dbReference>
<evidence type="ECO:0000313" key="5">
    <source>
        <dbReference type="Proteomes" id="UP000078532"/>
    </source>
</evidence>
<evidence type="ECO:0000256" key="2">
    <source>
        <dbReference type="ARBA" id="ARBA00022898"/>
    </source>
</evidence>
<dbReference type="RefSeq" id="WP_066666212.1">
    <property type="nucleotide sequence ID" value="NZ_LYVF01000013.1"/>
</dbReference>
<dbReference type="EMBL" id="LYVF01000013">
    <property type="protein sequence ID" value="OAT86484.1"/>
    <property type="molecule type" value="Genomic_DNA"/>
</dbReference>
<gene>
    <name evidence="4" type="ORF">A6M21_03435</name>
</gene>
<name>A0A1B7LIU5_9FIRM</name>
<dbReference type="GO" id="GO:1901605">
    <property type="term" value="P:alpha-amino acid metabolic process"/>
    <property type="evidence" value="ECO:0007669"/>
    <property type="project" value="UniProtKB-ARBA"/>
</dbReference>
<evidence type="ECO:0000313" key="4">
    <source>
        <dbReference type="EMBL" id="OAT86484.1"/>
    </source>
</evidence>
<dbReference type="PANTHER" id="PTHR42937">
    <property type="match status" value="1"/>
</dbReference>
<keyword evidence="2" id="KW-0663">Pyridoxal phosphate</keyword>
<dbReference type="GO" id="GO:0030170">
    <property type="term" value="F:pyridoxal phosphate binding"/>
    <property type="evidence" value="ECO:0007669"/>
    <property type="project" value="InterPro"/>
</dbReference>
<dbReference type="InterPro" id="IPR001926">
    <property type="entry name" value="TrpB-like_PALP"/>
</dbReference>
<dbReference type="InterPro" id="IPR036052">
    <property type="entry name" value="TrpB-like_PALP_sf"/>
</dbReference>
<dbReference type="SUPFAM" id="SSF53686">
    <property type="entry name" value="Tryptophan synthase beta subunit-like PLP-dependent enzymes"/>
    <property type="match status" value="1"/>
</dbReference>
<evidence type="ECO:0000259" key="3">
    <source>
        <dbReference type="Pfam" id="PF00291"/>
    </source>
</evidence>
<dbReference type="Pfam" id="PF00291">
    <property type="entry name" value="PALP"/>
    <property type="match status" value="1"/>
</dbReference>
<dbReference type="InterPro" id="IPR019871">
    <property type="entry name" value="DiNH2propionate_NH3-lyase_sub"/>
</dbReference>
<keyword evidence="4" id="KW-0456">Lyase</keyword>
<sequence length="414" mass="45422">MNKRLKWVANPHARQDRDKFPLHFLGREEIKKVRDFHRTFPQYDPTPLRSMSELAAYAGVAGIYVKDESYRFGLNAFKVLGGTYAIGKYLAGRLGLDISEISFDSLKTGEVREKLGNITFTTATDGNHGRGVAWAAQQLGQKAVVYMPVGSSLIRMKNILATGAEAYITDLNYDDAVRLAAENARKSGWVVVQDTVWEGYEDIPTWIMQGYATMAAEALEQLKQCGVDRPTHIFIQAGVGSLAGSVQGYFASIFGASRPITAVVEPEKADCIYRSALAGDGKPRKVGGNMNTIMAGLACGEPNPIGWRILWDYSDAFISCSDCLAAKGMRILGNPLGGDPRVVSGESGAVTIGVLIEIMKNENLKPVRDLLKLDRNSKILIFSTEGDTDPVNYRDVVWDGKYPSFDCESELPEE</sequence>
<comment type="caution">
    <text evidence="4">The sequence shown here is derived from an EMBL/GenBank/DDBJ whole genome shotgun (WGS) entry which is preliminary data.</text>
</comment>